<evidence type="ECO:0000256" key="2">
    <source>
        <dbReference type="ARBA" id="ARBA00022519"/>
    </source>
</evidence>
<comment type="caution">
    <text evidence="7">The sequence shown here is derived from an EMBL/GenBank/DDBJ whole genome shotgun (WGS) entry which is preliminary data.</text>
</comment>
<dbReference type="PANTHER" id="PTHR37481:SF1">
    <property type="entry name" value="LIPOPOLYSACCHARIDE EXPORT SYSTEM PROTEIN LPTC"/>
    <property type="match status" value="1"/>
</dbReference>
<evidence type="ECO:0000256" key="5">
    <source>
        <dbReference type="ARBA" id="ARBA00023136"/>
    </source>
</evidence>
<keyword evidence="5 6" id="KW-0472">Membrane</keyword>
<dbReference type="GO" id="GO:0017089">
    <property type="term" value="F:glycolipid transfer activity"/>
    <property type="evidence" value="ECO:0007669"/>
    <property type="project" value="TreeGrafter"/>
</dbReference>
<evidence type="ECO:0000256" key="4">
    <source>
        <dbReference type="ARBA" id="ARBA00022989"/>
    </source>
</evidence>
<dbReference type="GO" id="GO:0030288">
    <property type="term" value="C:outer membrane-bounded periplasmic space"/>
    <property type="evidence" value="ECO:0007669"/>
    <property type="project" value="TreeGrafter"/>
</dbReference>
<protein>
    <submittedName>
        <fullName evidence="7">Lipopolysaccharide-assembly, LptC-related</fullName>
    </submittedName>
</protein>
<evidence type="ECO:0000313" key="7">
    <source>
        <dbReference type="EMBL" id="OIR16072.1"/>
    </source>
</evidence>
<dbReference type="InterPro" id="IPR026265">
    <property type="entry name" value="LptC"/>
</dbReference>
<dbReference type="NCBIfam" id="TIGR04409">
    <property type="entry name" value="LptC_YrbK"/>
    <property type="match status" value="1"/>
</dbReference>
<dbReference type="EMBL" id="MLJW01000008">
    <property type="protein sequence ID" value="OIR16072.1"/>
    <property type="molecule type" value="Genomic_DNA"/>
</dbReference>
<keyword evidence="2" id="KW-0997">Cell inner membrane</keyword>
<dbReference type="GO" id="GO:0005886">
    <property type="term" value="C:plasma membrane"/>
    <property type="evidence" value="ECO:0007669"/>
    <property type="project" value="InterPro"/>
</dbReference>
<evidence type="ECO:0000256" key="1">
    <source>
        <dbReference type="ARBA" id="ARBA00022475"/>
    </source>
</evidence>
<dbReference type="AlphaFoldDB" id="A0A1J5TIT5"/>
<evidence type="ECO:0000256" key="3">
    <source>
        <dbReference type="ARBA" id="ARBA00022692"/>
    </source>
</evidence>
<dbReference type="InterPro" id="IPR010664">
    <property type="entry name" value="LipoPS_assembly_LptC-rel"/>
</dbReference>
<keyword evidence="4 6" id="KW-1133">Transmembrane helix</keyword>
<feature type="transmembrane region" description="Helical" evidence="6">
    <location>
        <begin position="12"/>
        <end position="29"/>
    </location>
</feature>
<dbReference type="GO" id="GO:0015221">
    <property type="term" value="F:lipopolysaccharide transmembrane transporter activity"/>
    <property type="evidence" value="ECO:0007669"/>
    <property type="project" value="InterPro"/>
</dbReference>
<sequence length="195" mass="22432">MFVSRVLEKARSWLPLLPLLLMLAATYWLNLQVQPLPQVESQQRHDVDYYLDNFTATTLNILGQPRFILKAEKLWHYPDDDTTHLQMPHLTSLYPDRPPINTTALTGMLSSKGDDVYLYDQVRIVRPASGYLLEQDFTTDYLHAVPDRDWAETDQAVVMSDKYNVIRAVGMQLDNKAGTVKLLSRVRATHEPIPH</sequence>
<proteinExistence type="predicted"/>
<dbReference type="PANTHER" id="PTHR37481">
    <property type="entry name" value="LIPOPOLYSACCHARIDE EXPORT SYSTEM PROTEIN LPTC"/>
    <property type="match status" value="1"/>
</dbReference>
<dbReference type="InterPro" id="IPR052363">
    <property type="entry name" value="LPS_export_LptC"/>
</dbReference>
<gene>
    <name evidence="7" type="ORF">GALL_35770</name>
</gene>
<organism evidence="7">
    <name type="scientific">mine drainage metagenome</name>
    <dbReference type="NCBI Taxonomy" id="410659"/>
    <lineage>
        <taxon>unclassified sequences</taxon>
        <taxon>metagenomes</taxon>
        <taxon>ecological metagenomes</taxon>
    </lineage>
</organism>
<name>A0A1J5TIT5_9ZZZZ</name>
<reference evidence="7" key="1">
    <citation type="submission" date="2016-10" db="EMBL/GenBank/DDBJ databases">
        <title>Sequence of Gallionella enrichment culture.</title>
        <authorList>
            <person name="Poehlein A."/>
            <person name="Muehling M."/>
            <person name="Daniel R."/>
        </authorList>
    </citation>
    <scope>NUCLEOTIDE SEQUENCE</scope>
</reference>
<accession>A0A1J5TIT5</accession>
<keyword evidence="3 6" id="KW-0812">Transmembrane</keyword>
<evidence type="ECO:0000256" key="6">
    <source>
        <dbReference type="SAM" id="Phobius"/>
    </source>
</evidence>
<dbReference type="Gene3D" id="2.60.450.10">
    <property type="entry name" value="Lipopolysaccharide (LPS) transport protein A like domain"/>
    <property type="match status" value="1"/>
</dbReference>
<dbReference type="Pfam" id="PF06835">
    <property type="entry name" value="LptC"/>
    <property type="match status" value="1"/>
</dbReference>
<keyword evidence="1" id="KW-1003">Cell membrane</keyword>